<evidence type="ECO:0000313" key="2">
    <source>
        <dbReference type="EMBL" id="SCE84269.1"/>
    </source>
</evidence>
<dbReference type="RefSeq" id="WP_088987256.1">
    <property type="nucleotide sequence ID" value="NZ_LT607409.1"/>
</dbReference>
<proteinExistence type="predicted"/>
<name>A0A1C4VKG9_9ACTN</name>
<keyword evidence="1" id="KW-0472">Membrane</keyword>
<feature type="transmembrane region" description="Helical" evidence="1">
    <location>
        <begin position="167"/>
        <end position="185"/>
    </location>
</feature>
<keyword evidence="1" id="KW-1133">Transmembrane helix</keyword>
<keyword evidence="3" id="KW-1185">Reference proteome</keyword>
<keyword evidence="1" id="KW-0812">Transmembrane</keyword>
<gene>
    <name evidence="2" type="ORF">GA0070612_1520</name>
</gene>
<accession>A0A1C4VKG9</accession>
<feature type="transmembrane region" description="Helical" evidence="1">
    <location>
        <begin position="112"/>
        <end position="133"/>
    </location>
</feature>
<organism evidence="2 3">
    <name type="scientific">Micromonospora chokoriensis</name>
    <dbReference type="NCBI Taxonomy" id="356851"/>
    <lineage>
        <taxon>Bacteria</taxon>
        <taxon>Bacillati</taxon>
        <taxon>Actinomycetota</taxon>
        <taxon>Actinomycetes</taxon>
        <taxon>Micromonosporales</taxon>
        <taxon>Micromonosporaceae</taxon>
        <taxon>Micromonospora</taxon>
    </lineage>
</organism>
<feature type="transmembrane region" description="Helical" evidence="1">
    <location>
        <begin position="197"/>
        <end position="218"/>
    </location>
</feature>
<feature type="transmembrane region" description="Helical" evidence="1">
    <location>
        <begin position="230"/>
        <end position="254"/>
    </location>
</feature>
<dbReference type="EMBL" id="LT607409">
    <property type="protein sequence ID" value="SCE84269.1"/>
    <property type="molecule type" value="Genomic_DNA"/>
</dbReference>
<dbReference type="AlphaFoldDB" id="A0A1C4VKG9"/>
<feature type="transmembrane region" description="Helical" evidence="1">
    <location>
        <begin position="266"/>
        <end position="288"/>
    </location>
</feature>
<feature type="transmembrane region" description="Helical" evidence="1">
    <location>
        <begin position="308"/>
        <end position="326"/>
    </location>
</feature>
<evidence type="ECO:0000256" key="1">
    <source>
        <dbReference type="SAM" id="Phobius"/>
    </source>
</evidence>
<sequence length="337" mass="36191">MTLDQSYRWLMACYPRAYRRQYEDEMIGVLLDDARPGQRRPAMRDALSLLGGAVGAHVRQAGVRFSGYAWREAAQAIGLIAALMLFVRDARVPVLHLAMFADSYPEGLGERFVLWPVGLVALLWLTVAVSAVFGWGRAAAAIAVCCAAFEVVRVAEAYGQYSTVRNLWPAVLAAMVPLMLAVRAPRSATASLRRWRLGTLAAATLMSVGAPSVAQVTGADDSTTPVYGTWIFTVGVGRIEAILLTAGYLLFALVILSTPAVLRRRLLALVVPVGVTLLLTRVGLGATGPFLQRSTHDGVLAALTPTQWLALVLTPALLFAVAVAILHRRERSGTQGA</sequence>
<evidence type="ECO:0000313" key="3">
    <source>
        <dbReference type="Proteomes" id="UP000198224"/>
    </source>
</evidence>
<reference evidence="3" key="1">
    <citation type="submission" date="2016-06" db="EMBL/GenBank/DDBJ databases">
        <authorList>
            <person name="Varghese N."/>
            <person name="Submissions Spin"/>
        </authorList>
    </citation>
    <scope>NUCLEOTIDE SEQUENCE [LARGE SCALE GENOMIC DNA]</scope>
    <source>
        <strain evidence="3">DSM 45160</strain>
    </source>
</reference>
<dbReference type="Proteomes" id="UP000198224">
    <property type="component" value="Chromosome I"/>
</dbReference>
<protein>
    <submittedName>
        <fullName evidence="2">Uncharacterized protein</fullName>
    </submittedName>
</protein>